<evidence type="ECO:0000313" key="1">
    <source>
        <dbReference type="EMBL" id="KAH7845904.1"/>
    </source>
</evidence>
<accession>A0ACB7XXA0</accession>
<keyword evidence="2" id="KW-1185">Reference proteome</keyword>
<sequence length="494" mass="56858">MAPGRKTTSMVRRSSVTSQPQLSPNVTVEPGPKATSVVRRSSVPSPPPLSPNVIAEPGRKITSVVRRTSVPSPPQLSPNVTAEPTLFEDGLGNDASLEQSGATGRSLSTRVRGKTLGKGVEKLIAQNGGKKLSVPVLEEWNSLCGINASKATTLLGVYIRRMSPVKNTPTWWHIDEATQSAIIQSVLDKVNISDDYHNNPLAKKVVNRKCYRIHINWRYRMKLHYSQLVENGEDTYSSPYEKVTQEDWRHMIDDVWSSDKHKNKSEAGKKNRGEQGPIHAGGSRSFVAAMTTPPENNGYANLEFPEFYQKTHTKKDNNWISDTCAENHSQLVNLRKESSQSGIQLTAMEMSRDVLGKRKRYILGFGDGPKPTSSSSEIDVASRAHDEELQKFKDNMEKMQMEREEERKEREQERTERMEEKRQREEERRQHEIEREQEKRQFEEERRKREAERELEKRERELEKRDREEEKRQHEAEQKKTLHLLLKLQGKTRW</sequence>
<evidence type="ECO:0000313" key="2">
    <source>
        <dbReference type="Proteomes" id="UP000828048"/>
    </source>
</evidence>
<proteinExistence type="predicted"/>
<protein>
    <submittedName>
        <fullName evidence="1">Uncharacterized protein</fullName>
    </submittedName>
</protein>
<dbReference type="EMBL" id="CM037155">
    <property type="protein sequence ID" value="KAH7845904.1"/>
    <property type="molecule type" value="Genomic_DNA"/>
</dbReference>
<comment type="caution">
    <text evidence="1">The sequence shown here is derived from an EMBL/GenBank/DDBJ whole genome shotgun (WGS) entry which is preliminary data.</text>
</comment>
<name>A0ACB7XXA0_9ERIC</name>
<organism evidence="1 2">
    <name type="scientific">Vaccinium darrowii</name>
    <dbReference type="NCBI Taxonomy" id="229202"/>
    <lineage>
        <taxon>Eukaryota</taxon>
        <taxon>Viridiplantae</taxon>
        <taxon>Streptophyta</taxon>
        <taxon>Embryophyta</taxon>
        <taxon>Tracheophyta</taxon>
        <taxon>Spermatophyta</taxon>
        <taxon>Magnoliopsida</taxon>
        <taxon>eudicotyledons</taxon>
        <taxon>Gunneridae</taxon>
        <taxon>Pentapetalae</taxon>
        <taxon>asterids</taxon>
        <taxon>Ericales</taxon>
        <taxon>Ericaceae</taxon>
        <taxon>Vaccinioideae</taxon>
        <taxon>Vaccinieae</taxon>
        <taxon>Vaccinium</taxon>
    </lineage>
</organism>
<reference evidence="1 2" key="1">
    <citation type="journal article" date="2021" name="Hortic Res">
        <title>High-quality reference genome and annotation aids understanding of berry development for evergreen blueberry (Vaccinium darrowii).</title>
        <authorList>
            <person name="Yu J."/>
            <person name="Hulse-Kemp A.M."/>
            <person name="Babiker E."/>
            <person name="Staton M."/>
        </authorList>
    </citation>
    <scope>NUCLEOTIDE SEQUENCE [LARGE SCALE GENOMIC DNA]</scope>
    <source>
        <strain evidence="2">cv. NJ 8807/NJ 8810</strain>
        <tissue evidence="1">Young leaf</tissue>
    </source>
</reference>
<gene>
    <name evidence="1" type="ORF">Vadar_007259</name>
</gene>
<dbReference type="Proteomes" id="UP000828048">
    <property type="component" value="Chromosome 5"/>
</dbReference>